<dbReference type="RefSeq" id="WP_006431288.1">
    <property type="nucleotide sequence ID" value="NZ_AOID01000030.1"/>
</dbReference>
<organism evidence="2 3">
    <name type="scientific">Natrinema versiforme JCM 10478</name>
    <dbReference type="NCBI Taxonomy" id="1227496"/>
    <lineage>
        <taxon>Archaea</taxon>
        <taxon>Methanobacteriati</taxon>
        <taxon>Methanobacteriota</taxon>
        <taxon>Stenosarchaea group</taxon>
        <taxon>Halobacteria</taxon>
        <taxon>Halobacteriales</taxon>
        <taxon>Natrialbaceae</taxon>
        <taxon>Natrinema</taxon>
    </lineage>
</organism>
<dbReference type="InterPro" id="IPR011330">
    <property type="entry name" value="Glyco_hydro/deAcase_b/a-brl"/>
</dbReference>
<sequence length="290" mass="32676">MRMRHENGSDGSEWPIEKTVVLSLDLECDYGTAIRENTYEAASKTPAFCSLLEEYDVPLTCFLQTELLEAAPEAAEALERAAVPVDFHAHSHTHPHPKRADFASEIETSLERVADRFSSDVVGYRFPDGAIPADGYQLLADHDVDFSSSLFPTWRPGRFDNSGQPITPHEPVPGLLELPITPFSSTIRIPVSISYLKFLGRPYRELVNRRPPNVIVLDIHMHDLVTTSAIESLPLPYRVVYNRNRQQGIPILRQLIEGLQRRGYRFTTMSELYATFGETTADTMSSSVRE</sequence>
<dbReference type="Pfam" id="PF01522">
    <property type="entry name" value="Polysacc_deac_1"/>
    <property type="match status" value="1"/>
</dbReference>
<accession>L9XZL2</accession>
<evidence type="ECO:0000313" key="3">
    <source>
        <dbReference type="Proteomes" id="UP000011632"/>
    </source>
</evidence>
<dbReference type="PATRIC" id="fig|1227496.3.peg.2233"/>
<reference evidence="2 3" key="1">
    <citation type="journal article" date="2014" name="PLoS Genet.">
        <title>Phylogenetically driven sequencing of extremely halophilic archaea reveals strategies for static and dynamic osmo-response.</title>
        <authorList>
            <person name="Becker E.A."/>
            <person name="Seitzer P.M."/>
            <person name="Tritt A."/>
            <person name="Larsen D."/>
            <person name="Krusor M."/>
            <person name="Yao A.I."/>
            <person name="Wu D."/>
            <person name="Madern D."/>
            <person name="Eisen J.A."/>
            <person name="Darling A.E."/>
            <person name="Facciotti M.T."/>
        </authorList>
    </citation>
    <scope>NUCLEOTIDE SEQUENCE [LARGE SCALE GENOMIC DNA]</scope>
    <source>
        <strain evidence="2 3">JCM 10478</strain>
    </source>
</reference>
<evidence type="ECO:0000259" key="1">
    <source>
        <dbReference type="Pfam" id="PF01522"/>
    </source>
</evidence>
<feature type="domain" description="NodB homology" evidence="1">
    <location>
        <begin position="42"/>
        <end position="144"/>
    </location>
</feature>
<gene>
    <name evidence="2" type="ORF">C489_11043</name>
</gene>
<evidence type="ECO:0000313" key="2">
    <source>
        <dbReference type="EMBL" id="ELY67294.1"/>
    </source>
</evidence>
<dbReference type="InterPro" id="IPR002509">
    <property type="entry name" value="NODB_dom"/>
</dbReference>
<name>L9XZL2_9EURY</name>
<dbReference type="Gene3D" id="3.20.20.370">
    <property type="entry name" value="Glycoside hydrolase/deacetylase"/>
    <property type="match status" value="1"/>
</dbReference>
<comment type="caution">
    <text evidence="2">The sequence shown here is derived from an EMBL/GenBank/DDBJ whole genome shotgun (WGS) entry which is preliminary data.</text>
</comment>
<dbReference type="GO" id="GO:0016810">
    <property type="term" value="F:hydrolase activity, acting on carbon-nitrogen (but not peptide) bonds"/>
    <property type="evidence" value="ECO:0007669"/>
    <property type="project" value="InterPro"/>
</dbReference>
<proteinExistence type="predicted"/>
<dbReference type="GO" id="GO:0005975">
    <property type="term" value="P:carbohydrate metabolic process"/>
    <property type="evidence" value="ECO:0007669"/>
    <property type="project" value="InterPro"/>
</dbReference>
<dbReference type="AlphaFoldDB" id="L9XZL2"/>
<dbReference type="EMBL" id="AOID01000030">
    <property type="protein sequence ID" value="ELY67294.1"/>
    <property type="molecule type" value="Genomic_DNA"/>
</dbReference>
<dbReference type="SUPFAM" id="SSF88713">
    <property type="entry name" value="Glycoside hydrolase/deacetylase"/>
    <property type="match status" value="1"/>
</dbReference>
<keyword evidence="3" id="KW-1185">Reference proteome</keyword>
<protein>
    <submittedName>
        <fullName evidence="2">Polysaccharide deacetylase</fullName>
    </submittedName>
</protein>
<dbReference type="STRING" id="1227496.C489_11043"/>
<dbReference type="Proteomes" id="UP000011632">
    <property type="component" value="Unassembled WGS sequence"/>
</dbReference>